<organism evidence="8">
    <name type="scientific">viral metagenome</name>
    <dbReference type="NCBI Taxonomy" id="1070528"/>
    <lineage>
        <taxon>unclassified sequences</taxon>
        <taxon>metagenomes</taxon>
        <taxon>organismal metagenomes</taxon>
    </lineage>
</organism>
<dbReference type="Pfam" id="PF04777">
    <property type="entry name" value="Evr1_Alr"/>
    <property type="match status" value="1"/>
</dbReference>
<reference evidence="8" key="1">
    <citation type="journal article" date="2020" name="Nature">
        <title>Giant virus diversity and host interactions through global metagenomics.</title>
        <authorList>
            <person name="Schulz F."/>
            <person name="Roux S."/>
            <person name="Paez-Espino D."/>
            <person name="Jungbluth S."/>
            <person name="Walsh D.A."/>
            <person name="Denef V.J."/>
            <person name="McMahon K.D."/>
            <person name="Konstantinidis K.T."/>
            <person name="Eloe-Fadrosh E.A."/>
            <person name="Kyrpides N.C."/>
            <person name="Woyke T."/>
        </authorList>
    </citation>
    <scope>NUCLEOTIDE SEQUENCE</scope>
    <source>
        <strain evidence="8">GVMAG-M-3300023179-114</strain>
    </source>
</reference>
<dbReference type="SUPFAM" id="SSF69000">
    <property type="entry name" value="FAD-dependent thiol oxidase"/>
    <property type="match status" value="1"/>
</dbReference>
<accession>A0A6C0E2V7</accession>
<dbReference type="AlphaFoldDB" id="A0A6C0E2V7"/>
<dbReference type="PROSITE" id="PS51324">
    <property type="entry name" value="ERV_ALR"/>
    <property type="match status" value="1"/>
</dbReference>
<dbReference type="EMBL" id="MN739724">
    <property type="protein sequence ID" value="QHT23098.1"/>
    <property type="molecule type" value="Genomic_DNA"/>
</dbReference>
<evidence type="ECO:0000256" key="2">
    <source>
        <dbReference type="ARBA" id="ARBA00012512"/>
    </source>
</evidence>
<evidence type="ECO:0000259" key="7">
    <source>
        <dbReference type="PROSITE" id="PS51324"/>
    </source>
</evidence>
<comment type="cofactor">
    <cofactor evidence="1">
        <name>FAD</name>
        <dbReference type="ChEBI" id="CHEBI:57692"/>
    </cofactor>
</comment>
<name>A0A6C0E2V7_9ZZZZ</name>
<evidence type="ECO:0000256" key="3">
    <source>
        <dbReference type="ARBA" id="ARBA00022630"/>
    </source>
</evidence>
<keyword evidence="5" id="KW-0560">Oxidoreductase</keyword>
<dbReference type="InterPro" id="IPR017905">
    <property type="entry name" value="ERV/ALR_sulphydryl_oxidase"/>
</dbReference>
<dbReference type="GO" id="GO:0016972">
    <property type="term" value="F:thiol oxidase activity"/>
    <property type="evidence" value="ECO:0007669"/>
    <property type="project" value="UniProtKB-EC"/>
</dbReference>
<dbReference type="EC" id="1.8.3.2" evidence="2"/>
<dbReference type="Gene3D" id="1.20.120.310">
    <property type="entry name" value="ERV/ALR sulfhydryl oxidase domain"/>
    <property type="match status" value="1"/>
</dbReference>
<keyword evidence="4" id="KW-0274">FAD</keyword>
<evidence type="ECO:0000256" key="1">
    <source>
        <dbReference type="ARBA" id="ARBA00001974"/>
    </source>
</evidence>
<sequence length="150" mass="18040">MSPNQWGPPLWSLFHTLVEKLKEESYHDKHVELFNYIIQICHHLPCPTCTDHAKQVLSGLNVKDLKTKTDFKNFLYAFHNKVSQRNNKPLFKYEDLEIYKSKNIIVDFNHFSSSYTRNNNIALLADNFHRKQLVKRFKKWIMENIKHFNF</sequence>
<protein>
    <recommendedName>
        <fullName evidence="2">thiol oxidase</fullName>
        <ecNumber evidence="2">1.8.3.2</ecNumber>
    </recommendedName>
</protein>
<feature type="domain" description="ERV/ALR sulfhydryl oxidase" evidence="7">
    <location>
        <begin position="1"/>
        <end position="102"/>
    </location>
</feature>
<evidence type="ECO:0000256" key="6">
    <source>
        <dbReference type="ARBA" id="ARBA00023157"/>
    </source>
</evidence>
<keyword evidence="6" id="KW-1015">Disulfide bond</keyword>
<keyword evidence="3" id="KW-0285">Flavoprotein</keyword>
<evidence type="ECO:0000256" key="5">
    <source>
        <dbReference type="ARBA" id="ARBA00023002"/>
    </source>
</evidence>
<evidence type="ECO:0000313" key="8">
    <source>
        <dbReference type="EMBL" id="QHT23098.1"/>
    </source>
</evidence>
<proteinExistence type="predicted"/>
<evidence type="ECO:0000256" key="4">
    <source>
        <dbReference type="ARBA" id="ARBA00022827"/>
    </source>
</evidence>
<dbReference type="InterPro" id="IPR036774">
    <property type="entry name" value="ERV/ALR_sulphydryl_oxid_sf"/>
</dbReference>